<dbReference type="Proteomes" id="UP000597656">
    <property type="component" value="Unassembled WGS sequence"/>
</dbReference>
<accession>A0ABQ2HQ53</accession>
<evidence type="ECO:0000256" key="1">
    <source>
        <dbReference type="SAM" id="MobiDB-lite"/>
    </source>
</evidence>
<comment type="caution">
    <text evidence="3">The sequence shown here is derived from an EMBL/GenBank/DDBJ whole genome shotgun (WGS) entry which is preliminary data.</text>
</comment>
<organism evidence="3 4">
    <name type="scientific">Lentzea pudingi</name>
    <dbReference type="NCBI Taxonomy" id="1789439"/>
    <lineage>
        <taxon>Bacteria</taxon>
        <taxon>Bacillati</taxon>
        <taxon>Actinomycetota</taxon>
        <taxon>Actinomycetes</taxon>
        <taxon>Pseudonocardiales</taxon>
        <taxon>Pseudonocardiaceae</taxon>
        <taxon>Lentzea</taxon>
    </lineage>
</organism>
<evidence type="ECO:0000313" key="4">
    <source>
        <dbReference type="Proteomes" id="UP000597656"/>
    </source>
</evidence>
<reference evidence="4" key="1">
    <citation type="journal article" date="2019" name="Int. J. Syst. Evol. Microbiol.">
        <title>The Global Catalogue of Microorganisms (GCM) 10K type strain sequencing project: providing services to taxonomists for standard genome sequencing and annotation.</title>
        <authorList>
            <consortium name="The Broad Institute Genomics Platform"/>
            <consortium name="The Broad Institute Genome Sequencing Center for Infectious Disease"/>
            <person name="Wu L."/>
            <person name="Ma J."/>
        </authorList>
    </citation>
    <scope>NUCLEOTIDE SEQUENCE [LARGE SCALE GENOMIC DNA]</scope>
    <source>
        <strain evidence="4">CGMCC 4.7319</strain>
    </source>
</reference>
<protein>
    <recommendedName>
        <fullName evidence="5">Zinc-finger domain-containing protein</fullName>
    </recommendedName>
</protein>
<feature type="transmembrane region" description="Helical" evidence="2">
    <location>
        <begin position="186"/>
        <end position="204"/>
    </location>
</feature>
<proteinExistence type="predicted"/>
<dbReference type="EMBL" id="BMNC01000003">
    <property type="protein sequence ID" value="GGM88285.1"/>
    <property type="molecule type" value="Genomic_DNA"/>
</dbReference>
<feature type="transmembrane region" description="Helical" evidence="2">
    <location>
        <begin position="216"/>
        <end position="235"/>
    </location>
</feature>
<keyword evidence="2" id="KW-1133">Transmembrane helix</keyword>
<sequence>MAASALAATASSSRLEVDTVGERNPEFAGNYRHLWADNPCVDCCTCREALSARLDGEPGGAPAGEVDAHRETCTSCRAWHDNAASLTRTLRVRPATPVPDLTAAILAAAPPSAPRGWTPRALLGGLAVAQLTLGMAQVVGTRGASAHGSHTTGVDSAHLFNESTAWNLAVGLGLLWTALRPAATSGMLPVVGAFVAVLIPYSASDLLSGTATAGRVFSHALLVVGLGLLALVHFADSGPSGRTPLARGDSDDTAGDAPATPERAELPQAQRRARLRPVSRRRAA</sequence>
<feature type="compositionally biased region" description="Basic residues" evidence="1">
    <location>
        <begin position="271"/>
        <end position="284"/>
    </location>
</feature>
<keyword evidence="2" id="KW-0812">Transmembrane</keyword>
<evidence type="ECO:0000256" key="2">
    <source>
        <dbReference type="SAM" id="Phobius"/>
    </source>
</evidence>
<evidence type="ECO:0000313" key="3">
    <source>
        <dbReference type="EMBL" id="GGM88285.1"/>
    </source>
</evidence>
<evidence type="ECO:0008006" key="5">
    <source>
        <dbReference type="Google" id="ProtNLM"/>
    </source>
</evidence>
<feature type="region of interest" description="Disordered" evidence="1">
    <location>
        <begin position="241"/>
        <end position="284"/>
    </location>
</feature>
<keyword evidence="4" id="KW-1185">Reference proteome</keyword>
<gene>
    <name evidence="3" type="ORF">GCM10011609_26270</name>
</gene>
<keyword evidence="2" id="KW-0472">Membrane</keyword>
<dbReference type="RefSeq" id="WP_189154951.1">
    <property type="nucleotide sequence ID" value="NZ_BMNC01000003.1"/>
</dbReference>
<name>A0ABQ2HQ53_9PSEU</name>